<evidence type="ECO:0000313" key="6">
    <source>
        <dbReference type="EMBL" id="PAV85488.1"/>
    </source>
</evidence>
<dbReference type="SUPFAM" id="SSF50978">
    <property type="entry name" value="WD40 repeat-like"/>
    <property type="match status" value="1"/>
</dbReference>
<evidence type="ECO:0000256" key="1">
    <source>
        <dbReference type="ARBA" id="ARBA00004370"/>
    </source>
</evidence>
<evidence type="ECO:0000256" key="3">
    <source>
        <dbReference type="ARBA" id="ARBA00029879"/>
    </source>
</evidence>
<dbReference type="GO" id="GO:0034066">
    <property type="term" value="C:Ric1-Rgp1 guanyl-nucleotide exchange factor complex"/>
    <property type="evidence" value="ECO:0007669"/>
    <property type="project" value="InterPro"/>
</dbReference>
<feature type="compositionally biased region" description="Basic and acidic residues" evidence="4">
    <location>
        <begin position="1462"/>
        <end position="1475"/>
    </location>
</feature>
<dbReference type="GO" id="GO:0005829">
    <property type="term" value="C:cytosol"/>
    <property type="evidence" value="ECO:0007669"/>
    <property type="project" value="TreeGrafter"/>
</dbReference>
<feature type="region of interest" description="Disordered" evidence="4">
    <location>
        <begin position="1429"/>
        <end position="1491"/>
    </location>
</feature>
<organism evidence="6 7">
    <name type="scientific">Diploscapter pachys</name>
    <dbReference type="NCBI Taxonomy" id="2018661"/>
    <lineage>
        <taxon>Eukaryota</taxon>
        <taxon>Metazoa</taxon>
        <taxon>Ecdysozoa</taxon>
        <taxon>Nematoda</taxon>
        <taxon>Chromadorea</taxon>
        <taxon>Rhabditida</taxon>
        <taxon>Rhabditina</taxon>
        <taxon>Rhabditomorpha</taxon>
        <taxon>Rhabditoidea</taxon>
        <taxon>Rhabditidae</taxon>
        <taxon>Diploscapter</taxon>
    </lineage>
</organism>
<accession>A0A2A2LHB1</accession>
<dbReference type="Proteomes" id="UP000218231">
    <property type="component" value="Unassembled WGS sequence"/>
</dbReference>
<feature type="region of interest" description="Disordered" evidence="4">
    <location>
        <begin position="983"/>
        <end position="1004"/>
    </location>
</feature>
<feature type="compositionally biased region" description="Basic and acidic residues" evidence="4">
    <location>
        <begin position="1033"/>
        <end position="1043"/>
    </location>
</feature>
<evidence type="ECO:0000259" key="5">
    <source>
        <dbReference type="Pfam" id="PF07064"/>
    </source>
</evidence>
<dbReference type="GO" id="GO:0006886">
    <property type="term" value="P:intracellular protein transport"/>
    <property type="evidence" value="ECO:0007669"/>
    <property type="project" value="InterPro"/>
</dbReference>
<sequence>MYIPIDNSVELKLPENIVSNGAVEESGSEDAKQDQIVCICANREKQLIAIVTRTSINIYLAHPQLLLCVIYLTGQEIRERGFYDKLYWRMDSTSIAVTMTSNHVLIYRVEFNNEDCYQLVDPRDGTLKRVSQELFLRCNRPSLKLFPSVVVNLADRVSSCISAKEELFVCVRNGYMHHVEWTGKTNPDSAIRLNTIPFSHDQMQSKSEYVSNPEVHIVDAAFAPLLGGHCIVLSDGRAALLTSSDAKFCPGTVLAVWAFQLKDAVCTDVNHKFRLLMFGCSNGDVCAYNLDDATGSLLLSFRVTVSVTNGPELSNRLGRVTRIRVLPSGCAFAAIWGPPDLPSPFHQQAEALPLAAVFTPFGAQTWCSLEGDEDAQGCYTAIDWGTEGYYLWLGSAKSKLRIFPMARSAALQNPVMEHNERVVLLSGDRVLLSPPRQREVTASAPHSVWTTLQVPHEYLASNWPLRYASLDREHGKTLVVAGNRGIAHCNVATGRWKIFGNESQERELIVTGGVCIFGETIGVVGCDAETDDPQLRFYPTATRLDNRFASRHGLNAKGLIMAHRQDVLGIFDIASNITLYKLQITNGGDHPKVSVDVVVEIRINDMIVHPACLVSLQLTQLNFDNNQSHPTSVFTPGIDTILVNLSGRLVTLNTLINNENGKFSIILPKRLDHTEHGSEVRIEKVAEAQKPSGKNRLNQPMLVASYVEQVWHDRANWDEIELIKSGEKTRNGKTAHLSNALWIMCGARGLKVWLPLLPNRRTVGQQEMSFIARRIMLTFALDIYPCVICPNDCLALGVESLFVNVTESSRLYSLQRNCEVFVHHLLKQLLKRNLGVFALEVAASCRKLAHFPHALELLLHDVLEEEATSSEPIPDPLLPRCIAFIQEFPEFLQTVAHCARKTELALWPSLFSVTASPNDLFEACIREGQLNTAASYLIVLQTMENSQTSQEQAARLLRETLSSSSWSIARDIVRFARAIDSEDMDSPVRSPAQSKAAGSRRATGNLEKETSEFVFNRFQVAARVTKVRHHSRSEKESGSRKDSSGSAGGRKVTRAASNEISPPSPISPQNPLAEIMDQILNEHAMRLLEDYCIRDLGFFSSELGVDIPCLFTTTRQFPAKKTITDFCLALTRLHSQFEWPYPVASRHVVDQLERRFASMRCSRSTASLNGAVAGIGTLSDLGTEGESPSISSSARRKEEKETANGNGKEDESQREPSIDNSSTVIIQEARLTAVNENGQNQKKNRNDEGSSNTPRSGRTSPSGSAVGVVTGSDAVMPLSSVEMTTSWHALDPLVQDNSPSGSSSTVRTQMMHLLEMFKECGSSDWVLLLSLVSRDLISLRRALTRDWVLKWGSDSLNRTRFGCNHLLQWAMINCLGYVCLVQQASAHLEIVAEQCNCPSISVIVETYSREAATATKQPPAKEKVEINGKPTCAPIARKENESKSKAALWSAFEPPAQKRGSRMRERSRSCERLQTEDAVAEEQSQEGCTIS</sequence>
<dbReference type="STRING" id="2018661.A0A2A2LHB1"/>
<feature type="compositionally biased region" description="Polar residues" evidence="4">
    <location>
        <begin position="1249"/>
        <end position="1263"/>
    </location>
</feature>
<dbReference type="GO" id="GO:0000139">
    <property type="term" value="C:Golgi membrane"/>
    <property type="evidence" value="ECO:0007669"/>
    <property type="project" value="TreeGrafter"/>
</dbReference>
<feature type="compositionally biased region" description="Basic and acidic residues" evidence="4">
    <location>
        <begin position="1195"/>
        <end position="1217"/>
    </location>
</feature>
<dbReference type="EMBL" id="LIAE01006764">
    <property type="protein sequence ID" value="PAV85488.1"/>
    <property type="molecule type" value="Genomic_DNA"/>
</dbReference>
<name>A0A2A2LHB1_9BILA</name>
<comment type="caution">
    <text evidence="6">The sequence shown here is derived from an EMBL/GenBank/DDBJ whole genome shotgun (WGS) entry which is preliminary data.</text>
</comment>
<protein>
    <recommendedName>
        <fullName evidence="3">Protein RIC1 homolog</fullName>
    </recommendedName>
</protein>
<dbReference type="OrthoDB" id="67540at2759"/>
<keyword evidence="2" id="KW-0472">Membrane</keyword>
<keyword evidence="7" id="KW-1185">Reference proteome</keyword>
<feature type="region of interest" description="Disordered" evidence="4">
    <location>
        <begin position="1026"/>
        <end position="1070"/>
    </location>
</feature>
<evidence type="ECO:0000313" key="7">
    <source>
        <dbReference type="Proteomes" id="UP000218231"/>
    </source>
</evidence>
<dbReference type="PANTHER" id="PTHR22746:SF10">
    <property type="entry name" value="GUANINE NUCLEOTIDE EXCHANGE FACTOR SUBUNIT RIC1"/>
    <property type="match status" value="1"/>
</dbReference>
<dbReference type="GO" id="GO:0042147">
    <property type="term" value="P:retrograde transport, endosome to Golgi"/>
    <property type="evidence" value="ECO:0007669"/>
    <property type="project" value="TreeGrafter"/>
</dbReference>
<feature type="domain" description="RIC1 C-terminal alpha solenoid region" evidence="5">
    <location>
        <begin position="823"/>
        <end position="985"/>
    </location>
</feature>
<comment type="subcellular location">
    <subcellularLocation>
        <location evidence="1">Membrane</location>
    </subcellularLocation>
</comment>
<reference evidence="6 7" key="1">
    <citation type="journal article" date="2017" name="Curr. Biol.">
        <title>Genome architecture and evolution of a unichromosomal asexual nematode.</title>
        <authorList>
            <person name="Fradin H."/>
            <person name="Zegar C."/>
            <person name="Gutwein M."/>
            <person name="Lucas J."/>
            <person name="Kovtun M."/>
            <person name="Corcoran D."/>
            <person name="Baugh L.R."/>
            <person name="Kiontke K."/>
            <person name="Gunsalus K."/>
            <person name="Fitch D.H."/>
            <person name="Piano F."/>
        </authorList>
    </citation>
    <scope>NUCLEOTIDE SEQUENCE [LARGE SCALE GENOMIC DNA]</scope>
    <source>
        <strain evidence="6">PF1309</strain>
    </source>
</reference>
<dbReference type="Pfam" id="PF07064">
    <property type="entry name" value="RIC1"/>
    <property type="match status" value="1"/>
</dbReference>
<dbReference type="InterPro" id="IPR036322">
    <property type="entry name" value="WD40_repeat_dom_sf"/>
</dbReference>
<gene>
    <name evidence="6" type="ORF">WR25_21295</name>
</gene>
<dbReference type="Pfam" id="PF25440">
    <property type="entry name" value="Beta-prop_RIC1_2nd"/>
    <property type="match status" value="1"/>
</dbReference>
<dbReference type="InterPro" id="IPR009771">
    <property type="entry name" value="RIC1_C"/>
</dbReference>
<evidence type="ECO:0000256" key="2">
    <source>
        <dbReference type="ARBA" id="ARBA00023136"/>
    </source>
</evidence>
<proteinExistence type="predicted"/>
<feature type="region of interest" description="Disordered" evidence="4">
    <location>
        <begin position="1177"/>
        <end position="1269"/>
    </location>
</feature>
<dbReference type="PANTHER" id="PTHR22746">
    <property type="entry name" value="RAB6A-GEF COMPLEX PARTNER PROTEIN 1"/>
    <property type="match status" value="1"/>
</dbReference>
<evidence type="ECO:0000256" key="4">
    <source>
        <dbReference type="SAM" id="MobiDB-lite"/>
    </source>
</evidence>
<dbReference type="InterPro" id="IPR040096">
    <property type="entry name" value="Ric1"/>
</dbReference>